<dbReference type="EMBL" id="KV012857">
    <property type="protein sequence ID" value="KZV24184.1"/>
    <property type="molecule type" value="Genomic_DNA"/>
</dbReference>
<proteinExistence type="predicted"/>
<evidence type="ECO:0000313" key="3">
    <source>
        <dbReference type="Proteomes" id="UP000250235"/>
    </source>
</evidence>
<keyword evidence="3" id="KW-1185">Reference proteome</keyword>
<dbReference type="Proteomes" id="UP000250235">
    <property type="component" value="Unassembled WGS sequence"/>
</dbReference>
<dbReference type="AlphaFoldDB" id="A0A2Z7AQM4"/>
<organism evidence="2 3">
    <name type="scientific">Dorcoceras hygrometricum</name>
    <dbReference type="NCBI Taxonomy" id="472368"/>
    <lineage>
        <taxon>Eukaryota</taxon>
        <taxon>Viridiplantae</taxon>
        <taxon>Streptophyta</taxon>
        <taxon>Embryophyta</taxon>
        <taxon>Tracheophyta</taxon>
        <taxon>Spermatophyta</taxon>
        <taxon>Magnoliopsida</taxon>
        <taxon>eudicotyledons</taxon>
        <taxon>Gunneridae</taxon>
        <taxon>Pentapetalae</taxon>
        <taxon>asterids</taxon>
        <taxon>lamiids</taxon>
        <taxon>Lamiales</taxon>
        <taxon>Gesneriaceae</taxon>
        <taxon>Didymocarpoideae</taxon>
        <taxon>Trichosporeae</taxon>
        <taxon>Loxocarpinae</taxon>
        <taxon>Dorcoceras</taxon>
    </lineage>
</organism>
<sequence length="245" mass="27156">MGPKSNIGPKTSRGARDRPEKNLEAKFSRRNDIGDSSDGCRTAAAAGNTLRGSRANKRMSSRAQRPSIAQHLAHGRARNNAIKRATVSVRESRIQYLCDPQWFRDTASRGPRTIAAPESQFRICPSDHDNIDIHACLRAVNPRQRCIDSYMHRGSGRTIKLNRDAINTKNNSTFYDIHRMFSELPLWHLCLAPTGVSRTRLFSVDCGRYANPAGTNSGEVWRRRTAAAAAAGEEKRGAARVCLGL</sequence>
<gene>
    <name evidence="2" type="ORF">F511_03501</name>
</gene>
<reference evidence="2 3" key="1">
    <citation type="journal article" date="2015" name="Proc. Natl. Acad. Sci. U.S.A.">
        <title>The resurrection genome of Boea hygrometrica: A blueprint for survival of dehydration.</title>
        <authorList>
            <person name="Xiao L."/>
            <person name="Yang G."/>
            <person name="Zhang L."/>
            <person name="Yang X."/>
            <person name="Zhao S."/>
            <person name="Ji Z."/>
            <person name="Zhou Q."/>
            <person name="Hu M."/>
            <person name="Wang Y."/>
            <person name="Chen M."/>
            <person name="Xu Y."/>
            <person name="Jin H."/>
            <person name="Xiao X."/>
            <person name="Hu G."/>
            <person name="Bao F."/>
            <person name="Hu Y."/>
            <person name="Wan P."/>
            <person name="Li L."/>
            <person name="Deng X."/>
            <person name="Kuang T."/>
            <person name="Xiang C."/>
            <person name="Zhu J.K."/>
            <person name="Oliver M.J."/>
            <person name="He Y."/>
        </authorList>
    </citation>
    <scope>NUCLEOTIDE SEQUENCE [LARGE SCALE GENOMIC DNA]</scope>
    <source>
        <strain evidence="3">cv. XS01</strain>
    </source>
</reference>
<feature type="compositionally biased region" description="Basic and acidic residues" evidence="1">
    <location>
        <begin position="14"/>
        <end position="33"/>
    </location>
</feature>
<evidence type="ECO:0000313" key="2">
    <source>
        <dbReference type="EMBL" id="KZV24184.1"/>
    </source>
</evidence>
<feature type="region of interest" description="Disordered" evidence="1">
    <location>
        <begin position="1"/>
        <end position="68"/>
    </location>
</feature>
<name>A0A2Z7AQM4_9LAMI</name>
<accession>A0A2Z7AQM4</accession>
<evidence type="ECO:0000256" key="1">
    <source>
        <dbReference type="SAM" id="MobiDB-lite"/>
    </source>
</evidence>
<protein>
    <submittedName>
        <fullName evidence="2">Uncharacterized protein</fullName>
    </submittedName>
</protein>